<feature type="domain" description="HTH cro/C1-type" evidence="2">
    <location>
        <begin position="10"/>
        <end position="60"/>
    </location>
</feature>
<dbReference type="Pfam" id="PF01381">
    <property type="entry name" value="HTH_3"/>
    <property type="match status" value="1"/>
</dbReference>
<dbReference type="SUPFAM" id="SSF47413">
    <property type="entry name" value="lambda repressor-like DNA-binding domains"/>
    <property type="match status" value="1"/>
</dbReference>
<evidence type="ECO:0000313" key="4">
    <source>
        <dbReference type="Proteomes" id="UP001500968"/>
    </source>
</evidence>
<keyword evidence="4" id="KW-1185">Reference proteome</keyword>
<comment type="caution">
    <text evidence="3">The sequence shown here is derived from an EMBL/GenBank/DDBJ whole genome shotgun (WGS) entry which is preliminary data.</text>
</comment>
<feature type="region of interest" description="Disordered" evidence="1">
    <location>
        <begin position="62"/>
        <end position="83"/>
    </location>
</feature>
<sequence>MKTPKNKNSIRDSVGFTQEELAMLLGVTRSMLAKFELGLGSLPNPAKLLLAELLKQVKDSEVKNKPLPHEATQPLITEKQLKR</sequence>
<dbReference type="Proteomes" id="UP001500968">
    <property type="component" value="Unassembled WGS sequence"/>
</dbReference>
<organism evidence="3 4">
    <name type="scientific">Flavobacterium cheonhonense</name>
    <dbReference type="NCBI Taxonomy" id="706185"/>
    <lineage>
        <taxon>Bacteria</taxon>
        <taxon>Pseudomonadati</taxon>
        <taxon>Bacteroidota</taxon>
        <taxon>Flavobacteriia</taxon>
        <taxon>Flavobacteriales</taxon>
        <taxon>Flavobacteriaceae</taxon>
        <taxon>Flavobacterium</taxon>
    </lineage>
</organism>
<name>A0ABP7TEQ9_9FLAO</name>
<evidence type="ECO:0000259" key="2">
    <source>
        <dbReference type="PROSITE" id="PS50943"/>
    </source>
</evidence>
<protein>
    <recommendedName>
        <fullName evidence="2">HTH cro/C1-type domain-containing protein</fullName>
    </recommendedName>
</protein>
<dbReference type="InterPro" id="IPR010982">
    <property type="entry name" value="Lambda_DNA-bd_dom_sf"/>
</dbReference>
<reference evidence="4" key="1">
    <citation type="journal article" date="2019" name="Int. J. Syst. Evol. Microbiol.">
        <title>The Global Catalogue of Microorganisms (GCM) 10K type strain sequencing project: providing services to taxonomists for standard genome sequencing and annotation.</title>
        <authorList>
            <consortium name="The Broad Institute Genomics Platform"/>
            <consortium name="The Broad Institute Genome Sequencing Center for Infectious Disease"/>
            <person name="Wu L."/>
            <person name="Ma J."/>
        </authorList>
    </citation>
    <scope>NUCLEOTIDE SEQUENCE [LARGE SCALE GENOMIC DNA]</scope>
    <source>
        <strain evidence="4">JCM 17064</strain>
    </source>
</reference>
<dbReference type="CDD" id="cd00093">
    <property type="entry name" value="HTH_XRE"/>
    <property type="match status" value="1"/>
</dbReference>
<evidence type="ECO:0000313" key="3">
    <source>
        <dbReference type="EMBL" id="GAA4025070.1"/>
    </source>
</evidence>
<gene>
    <name evidence="3" type="ORF">GCM10022386_05420</name>
</gene>
<dbReference type="PROSITE" id="PS50943">
    <property type="entry name" value="HTH_CROC1"/>
    <property type="match status" value="1"/>
</dbReference>
<dbReference type="RefSeq" id="WP_324691274.1">
    <property type="nucleotide sequence ID" value="NZ_BAABCR010000004.1"/>
</dbReference>
<dbReference type="Gene3D" id="1.10.260.40">
    <property type="entry name" value="lambda repressor-like DNA-binding domains"/>
    <property type="match status" value="1"/>
</dbReference>
<evidence type="ECO:0000256" key="1">
    <source>
        <dbReference type="SAM" id="MobiDB-lite"/>
    </source>
</evidence>
<dbReference type="EMBL" id="BAABCR010000004">
    <property type="protein sequence ID" value="GAA4025070.1"/>
    <property type="molecule type" value="Genomic_DNA"/>
</dbReference>
<dbReference type="InterPro" id="IPR001387">
    <property type="entry name" value="Cro/C1-type_HTH"/>
</dbReference>
<proteinExistence type="predicted"/>
<accession>A0ABP7TEQ9</accession>